<sequence>MNNNSPPRDRLVVNRALRRRSGFFGINSGLATMSLGVVVLGIVSTQFLPINMVVPLTVSLLVATIYIFRDGTDTVMSRLRKTRHYTRGGLEHIPVLKYGKNKVKE</sequence>
<dbReference type="KEGG" id="cmp:Cha6605_1615"/>
<keyword evidence="1" id="KW-0472">Membrane</keyword>
<evidence type="ECO:0000256" key="1">
    <source>
        <dbReference type="SAM" id="Phobius"/>
    </source>
</evidence>
<feature type="transmembrane region" description="Helical" evidence="1">
    <location>
        <begin position="21"/>
        <end position="42"/>
    </location>
</feature>
<dbReference type="HOGENOM" id="CLU_176848_0_0_3"/>
<dbReference type="Proteomes" id="UP000010366">
    <property type="component" value="Chromosome"/>
</dbReference>
<name>K9UD87_CHAP6</name>
<dbReference type="STRING" id="1173020.Cha6605_1615"/>
<proteinExistence type="predicted"/>
<organism evidence="2 3">
    <name type="scientific">Chamaesiphon minutus (strain ATCC 27169 / PCC 6605)</name>
    <dbReference type="NCBI Taxonomy" id="1173020"/>
    <lineage>
        <taxon>Bacteria</taxon>
        <taxon>Bacillati</taxon>
        <taxon>Cyanobacteriota</taxon>
        <taxon>Cyanophyceae</taxon>
        <taxon>Gomontiellales</taxon>
        <taxon>Chamaesiphonaceae</taxon>
        <taxon>Chamaesiphon</taxon>
    </lineage>
</organism>
<reference evidence="2 3" key="1">
    <citation type="submission" date="2012-05" db="EMBL/GenBank/DDBJ databases">
        <title>Finished chromosome of genome of Chamaesiphon sp. PCC 6605.</title>
        <authorList>
            <consortium name="US DOE Joint Genome Institute"/>
            <person name="Gugger M."/>
            <person name="Coursin T."/>
            <person name="Rippka R."/>
            <person name="Tandeau De Marsac N."/>
            <person name="Huntemann M."/>
            <person name="Wei C.-L."/>
            <person name="Han J."/>
            <person name="Detter J.C."/>
            <person name="Han C."/>
            <person name="Tapia R."/>
            <person name="Chen A."/>
            <person name="Kyrpides N."/>
            <person name="Mavromatis K."/>
            <person name="Markowitz V."/>
            <person name="Szeto E."/>
            <person name="Ivanova N."/>
            <person name="Pagani I."/>
            <person name="Pati A."/>
            <person name="Goodwin L."/>
            <person name="Nordberg H.P."/>
            <person name="Cantor M.N."/>
            <person name="Hua S.X."/>
            <person name="Woyke T."/>
            <person name="Kerfeld C.A."/>
        </authorList>
    </citation>
    <scope>NUCLEOTIDE SEQUENCE [LARGE SCALE GENOMIC DNA]</scope>
    <source>
        <strain evidence="3">ATCC 27169 / PCC 6605</strain>
    </source>
</reference>
<dbReference type="RefSeq" id="WP_015158941.1">
    <property type="nucleotide sequence ID" value="NC_019697.1"/>
</dbReference>
<gene>
    <name evidence="2" type="ORF">Cha6605_1615</name>
</gene>
<keyword evidence="1" id="KW-1133">Transmembrane helix</keyword>
<dbReference type="AlphaFoldDB" id="K9UD87"/>
<keyword evidence="1" id="KW-0812">Transmembrane</keyword>
<keyword evidence="3" id="KW-1185">Reference proteome</keyword>
<evidence type="ECO:0000313" key="2">
    <source>
        <dbReference type="EMBL" id="AFY92765.1"/>
    </source>
</evidence>
<dbReference type="EMBL" id="CP003600">
    <property type="protein sequence ID" value="AFY92765.1"/>
    <property type="molecule type" value="Genomic_DNA"/>
</dbReference>
<feature type="transmembrane region" description="Helical" evidence="1">
    <location>
        <begin position="48"/>
        <end position="68"/>
    </location>
</feature>
<evidence type="ECO:0000313" key="3">
    <source>
        <dbReference type="Proteomes" id="UP000010366"/>
    </source>
</evidence>
<accession>K9UD87</accession>
<protein>
    <submittedName>
        <fullName evidence="2">Uncharacterized protein</fullName>
    </submittedName>
</protein>